<comment type="pathway">
    <text evidence="8">Cell wall biogenesis; peptidoglycan biosynthesis.</text>
</comment>
<feature type="transmembrane region" description="Helical" evidence="8">
    <location>
        <begin position="450"/>
        <end position="472"/>
    </location>
</feature>
<feature type="transmembrane region" description="Helical" evidence="8">
    <location>
        <begin position="12"/>
        <end position="32"/>
    </location>
</feature>
<dbReference type="HAMAP" id="MF_02078">
    <property type="entry name" value="MurJ_MviN"/>
    <property type="match status" value="1"/>
</dbReference>
<feature type="transmembrane region" description="Helical" evidence="8">
    <location>
        <begin position="169"/>
        <end position="190"/>
    </location>
</feature>
<keyword evidence="3 8" id="KW-0812">Transmembrane</keyword>
<keyword evidence="8" id="KW-0961">Cell wall biogenesis/degradation</keyword>
<feature type="transmembrane region" description="Helical" evidence="8">
    <location>
        <begin position="273"/>
        <end position="297"/>
    </location>
</feature>
<dbReference type="GO" id="GO:0071555">
    <property type="term" value="P:cell wall organization"/>
    <property type="evidence" value="ECO:0007669"/>
    <property type="project" value="UniProtKB-KW"/>
</dbReference>
<protein>
    <recommendedName>
        <fullName evidence="8">Probable lipid II flippase MurJ</fullName>
    </recommendedName>
</protein>
<evidence type="ECO:0000313" key="9">
    <source>
        <dbReference type="EMBL" id="KKU12258.1"/>
    </source>
</evidence>
<feature type="transmembrane region" description="Helical" evidence="8">
    <location>
        <begin position="65"/>
        <end position="83"/>
    </location>
</feature>
<evidence type="ECO:0000256" key="7">
    <source>
        <dbReference type="ARBA" id="ARBA00023136"/>
    </source>
</evidence>
<keyword evidence="8" id="KW-0813">Transport</keyword>
<comment type="subcellular location">
    <subcellularLocation>
        <location evidence="1 8">Cell membrane</location>
        <topology evidence="1 8">Multi-pass membrane protein</topology>
    </subcellularLocation>
</comment>
<dbReference type="GO" id="GO:0015648">
    <property type="term" value="F:lipid-linked peptidoglycan transporter activity"/>
    <property type="evidence" value="ECO:0007669"/>
    <property type="project" value="UniProtKB-UniRule"/>
</dbReference>
<dbReference type="InterPro" id="IPR004268">
    <property type="entry name" value="MurJ"/>
</dbReference>
<name>A0A0G1Q3J6_9BACT</name>
<dbReference type="PANTHER" id="PTHR47019">
    <property type="entry name" value="LIPID II FLIPPASE MURJ"/>
    <property type="match status" value="1"/>
</dbReference>
<feature type="transmembrane region" description="Helical" evidence="8">
    <location>
        <begin position="507"/>
        <end position="529"/>
    </location>
</feature>
<dbReference type="CDD" id="cd13123">
    <property type="entry name" value="MATE_MurJ_like"/>
    <property type="match status" value="1"/>
</dbReference>
<evidence type="ECO:0000313" key="10">
    <source>
        <dbReference type="Proteomes" id="UP000034653"/>
    </source>
</evidence>
<accession>A0A0G1Q3J6</accession>
<dbReference type="PANTHER" id="PTHR47019:SF1">
    <property type="entry name" value="LIPID II FLIPPASE MURJ"/>
    <property type="match status" value="1"/>
</dbReference>
<gene>
    <name evidence="8" type="primary">murJ</name>
    <name evidence="9" type="ORF">UX19_C0003G0013</name>
</gene>
<dbReference type="PRINTS" id="PR01806">
    <property type="entry name" value="VIRFACTRMVIN"/>
</dbReference>
<dbReference type="GO" id="GO:0034204">
    <property type="term" value="P:lipid translocation"/>
    <property type="evidence" value="ECO:0007669"/>
    <property type="project" value="TreeGrafter"/>
</dbReference>
<comment type="similarity">
    <text evidence="8">Belongs to the MurJ/MviN family.</text>
</comment>
<dbReference type="GO" id="GO:0009252">
    <property type="term" value="P:peptidoglycan biosynthetic process"/>
    <property type="evidence" value="ECO:0007669"/>
    <property type="project" value="UniProtKB-UniRule"/>
</dbReference>
<dbReference type="GO" id="GO:0008360">
    <property type="term" value="P:regulation of cell shape"/>
    <property type="evidence" value="ECO:0007669"/>
    <property type="project" value="UniProtKB-KW"/>
</dbReference>
<sequence>MQDIFNKSKKIFLTPQSSVLSAATIIMIMVVASRVLGLVRQRALAHFFTPNELSLFFAAFRLPDLVFEVLVFGTFASAFIPVFTKALKRGNREAWEIAGTVTNIGVLVFLVFAAIVIIFANNLYGILAPGFSTEHREQIVTLTRLLFAAQGFFVVSYVLTAVLESSRRFLVPALAPLLYNLGIIAGTLLLAPKLGLLAPAVGVVIGAASHFLIQLPLAVKLGFRFIPRIRLTDEVKKIGKLALPRIIEVSFLQATKTVELFLASLISTASYTYFTFGVTLQLLPVGLFGTSIAKAALPTLSRQADTPPLFRRTLFGALYQVSFLVLPIATALIVLRIPIVRLIFGTDIFSWEATVQTGMVVSAFALGVFFQAASSLLARGFYALHDTRTPVAVSLGAIALNISADFILIKGLGVGVWGLAAAFSFGAFIQAILLFFLLNKKIGDGIKLSTVIPIIKAAVSSFGAGAVMYFLLKVFDRSVWIKQLSFLGKIEGVRNIVFEKFVLDTRYTANLLILTVFVLVVGAVVYLALSFMFKSRELAYFFGLIRKIVVGRRLQPIPAKEQEQVTPPPTDSSSP</sequence>
<evidence type="ECO:0000256" key="1">
    <source>
        <dbReference type="ARBA" id="ARBA00004651"/>
    </source>
</evidence>
<evidence type="ECO:0000256" key="4">
    <source>
        <dbReference type="ARBA" id="ARBA00022960"/>
    </source>
</evidence>
<dbReference type="Proteomes" id="UP000034653">
    <property type="component" value="Unassembled WGS sequence"/>
</dbReference>
<keyword evidence="6 8" id="KW-1133">Transmembrane helix</keyword>
<comment type="function">
    <text evidence="8">Involved in peptidoglycan biosynthesis. Transports lipid-linked peptidoglycan precursors from the inner to the outer leaflet of the cytoplasmic membrane.</text>
</comment>
<evidence type="ECO:0000256" key="5">
    <source>
        <dbReference type="ARBA" id="ARBA00022984"/>
    </source>
</evidence>
<dbReference type="GO" id="GO:0005886">
    <property type="term" value="C:plasma membrane"/>
    <property type="evidence" value="ECO:0007669"/>
    <property type="project" value="UniProtKB-SubCell"/>
</dbReference>
<dbReference type="UniPathway" id="UPA00219"/>
<proteinExistence type="inferred from homology"/>
<dbReference type="NCBIfam" id="TIGR01695">
    <property type="entry name" value="murJ_mviN"/>
    <property type="match status" value="1"/>
</dbReference>
<feature type="transmembrane region" description="Helical" evidence="8">
    <location>
        <begin position="104"/>
        <end position="127"/>
    </location>
</feature>
<dbReference type="Pfam" id="PF03023">
    <property type="entry name" value="MurJ"/>
    <property type="match status" value="1"/>
</dbReference>
<evidence type="ECO:0000256" key="3">
    <source>
        <dbReference type="ARBA" id="ARBA00022692"/>
    </source>
</evidence>
<reference evidence="9 10" key="1">
    <citation type="journal article" date="2015" name="Nature">
        <title>rRNA introns, odd ribosomes, and small enigmatic genomes across a large radiation of phyla.</title>
        <authorList>
            <person name="Brown C.T."/>
            <person name="Hug L.A."/>
            <person name="Thomas B.C."/>
            <person name="Sharon I."/>
            <person name="Castelle C.J."/>
            <person name="Singh A."/>
            <person name="Wilkins M.J."/>
            <person name="Williams K.H."/>
            <person name="Banfield J.F."/>
        </authorList>
    </citation>
    <scope>NUCLEOTIDE SEQUENCE [LARGE SCALE GENOMIC DNA]</scope>
</reference>
<feature type="transmembrane region" description="Helical" evidence="8">
    <location>
        <begin position="139"/>
        <end position="162"/>
    </location>
</feature>
<evidence type="ECO:0000256" key="6">
    <source>
        <dbReference type="ARBA" id="ARBA00022989"/>
    </source>
</evidence>
<comment type="caution">
    <text evidence="9">The sequence shown here is derived from an EMBL/GenBank/DDBJ whole genome shotgun (WGS) entry which is preliminary data.</text>
</comment>
<evidence type="ECO:0000256" key="8">
    <source>
        <dbReference type="HAMAP-Rule" id="MF_02078"/>
    </source>
</evidence>
<evidence type="ECO:0000256" key="2">
    <source>
        <dbReference type="ARBA" id="ARBA00022475"/>
    </source>
</evidence>
<dbReference type="InterPro" id="IPR051050">
    <property type="entry name" value="Lipid_II_flippase_MurJ/MviN"/>
</dbReference>
<dbReference type="EMBL" id="LCLG01000003">
    <property type="protein sequence ID" value="KKU12258.1"/>
    <property type="molecule type" value="Genomic_DNA"/>
</dbReference>
<dbReference type="AlphaFoldDB" id="A0A0G1Q3J6"/>
<keyword evidence="4 8" id="KW-0133">Cell shape</keyword>
<keyword evidence="7 8" id="KW-0472">Membrane</keyword>
<organism evidence="9 10">
    <name type="scientific">Candidatus Woesebacteria bacterium GW2011_GWA1_45_8</name>
    <dbReference type="NCBI Taxonomy" id="1618559"/>
    <lineage>
        <taxon>Bacteria</taxon>
        <taxon>Candidatus Woeseibacteriota</taxon>
    </lineage>
</organism>
<feature type="transmembrane region" description="Helical" evidence="8">
    <location>
        <begin position="317"/>
        <end position="339"/>
    </location>
</feature>
<keyword evidence="2 8" id="KW-1003">Cell membrane</keyword>
<keyword evidence="5 8" id="KW-0573">Peptidoglycan synthesis</keyword>
<feature type="transmembrane region" description="Helical" evidence="8">
    <location>
        <begin position="359"/>
        <end position="378"/>
    </location>
</feature>
<feature type="transmembrane region" description="Helical" evidence="8">
    <location>
        <begin position="196"/>
        <end position="219"/>
    </location>
</feature>
<feature type="transmembrane region" description="Helical" evidence="8">
    <location>
        <begin position="415"/>
        <end position="438"/>
    </location>
</feature>